<reference evidence="6" key="1">
    <citation type="submission" date="2008-06" db="EMBL/GenBank/DDBJ databases">
        <title>Complete sequence of Chlorobium phaeobacteroides BS1.</title>
        <authorList>
            <consortium name="US DOE Joint Genome Institute"/>
            <person name="Lucas S."/>
            <person name="Copeland A."/>
            <person name="Lapidus A."/>
            <person name="Glavina del Rio T."/>
            <person name="Dalin E."/>
            <person name="Tice H."/>
            <person name="Bruce D."/>
            <person name="Goodwin L."/>
            <person name="Pitluck S."/>
            <person name="Schmutz J."/>
            <person name="Larimer F."/>
            <person name="Land M."/>
            <person name="Hauser L."/>
            <person name="Kyrpides N."/>
            <person name="Ovchinnikova G."/>
            <person name="Li T."/>
            <person name="Liu Z."/>
            <person name="Zhao F."/>
            <person name="Overmann J."/>
            <person name="Bryant D.A."/>
            <person name="Richardson P."/>
        </authorList>
    </citation>
    <scope>NUCLEOTIDE SEQUENCE [LARGE SCALE GENOMIC DNA]</scope>
    <source>
        <strain evidence="6">BS1</strain>
    </source>
</reference>
<feature type="domain" description="ABC transporter" evidence="5">
    <location>
        <begin position="4"/>
        <end position="223"/>
    </location>
</feature>
<dbReference type="AlphaFoldDB" id="B3EQN5"/>
<accession>B3EQN5</accession>
<dbReference type="PANTHER" id="PTHR43553">
    <property type="entry name" value="HEAVY METAL TRANSPORTER"/>
    <property type="match status" value="1"/>
</dbReference>
<protein>
    <submittedName>
        <fullName evidence="6">ABC transporter-related protein</fullName>
    </submittedName>
</protein>
<evidence type="ECO:0000259" key="5">
    <source>
        <dbReference type="PROSITE" id="PS50893"/>
    </source>
</evidence>
<organism evidence="6">
    <name type="scientific">Chlorobium phaeobacteroides (strain BS1)</name>
    <dbReference type="NCBI Taxonomy" id="331678"/>
    <lineage>
        <taxon>Bacteria</taxon>
        <taxon>Pseudomonadati</taxon>
        <taxon>Chlorobiota</taxon>
        <taxon>Chlorobiia</taxon>
        <taxon>Chlorobiales</taxon>
        <taxon>Chlorobiaceae</taxon>
        <taxon>Chlorobium/Pelodictyon group</taxon>
        <taxon>Chlorobium</taxon>
    </lineage>
</organism>
<dbReference type="SMART" id="SM00382">
    <property type="entry name" value="AAA"/>
    <property type="match status" value="1"/>
</dbReference>
<gene>
    <name evidence="6" type="ordered locus">Cphamn1_1130</name>
</gene>
<keyword evidence="3" id="KW-0547">Nucleotide-binding</keyword>
<dbReference type="OrthoDB" id="594396at2"/>
<dbReference type="GO" id="GO:0042626">
    <property type="term" value="F:ATPase-coupled transmembrane transporter activity"/>
    <property type="evidence" value="ECO:0007669"/>
    <property type="project" value="TreeGrafter"/>
</dbReference>
<comment type="similarity">
    <text evidence="1">Belongs to the ABC transporter superfamily.</text>
</comment>
<name>B3EQN5_CHLPB</name>
<evidence type="ECO:0000256" key="1">
    <source>
        <dbReference type="ARBA" id="ARBA00005417"/>
    </source>
</evidence>
<dbReference type="InterPro" id="IPR015856">
    <property type="entry name" value="ABC_transpr_CbiO/EcfA_su"/>
</dbReference>
<proteinExistence type="inferred from homology"/>
<evidence type="ECO:0000256" key="4">
    <source>
        <dbReference type="ARBA" id="ARBA00022840"/>
    </source>
</evidence>
<dbReference type="CDD" id="cd03225">
    <property type="entry name" value="ABC_cobalt_CbiO_domain1"/>
    <property type="match status" value="1"/>
</dbReference>
<dbReference type="InterPro" id="IPR003439">
    <property type="entry name" value="ABC_transporter-like_ATP-bd"/>
</dbReference>
<dbReference type="Pfam" id="PF00005">
    <property type="entry name" value="ABC_tran"/>
    <property type="match status" value="1"/>
</dbReference>
<evidence type="ECO:0000256" key="2">
    <source>
        <dbReference type="ARBA" id="ARBA00022448"/>
    </source>
</evidence>
<sequence length="223" mass="24629">MNSITVRNLGFSYPGNVEVFGNLNMSIGSGEKAGISGANGSGKSTLFLLLMGLLKPESGTIMLRDTLLKTEHDFRTARVKTGFLFQDPDDQLFCPTVEEDIAFGLLNRGMERTEAGKKVDALCDRLRISHLKKRVPFHLSWGQKRLVSLAGVLVLDPELLLLDEPTAGVDDQVTGILLDFLDSFSGTMLVSSHDMEFLDRVCHSRYSLSNNRLDPLPFSHSRA</sequence>
<dbReference type="eggNOG" id="COG1122">
    <property type="taxonomic scope" value="Bacteria"/>
</dbReference>
<dbReference type="Gene3D" id="3.40.50.300">
    <property type="entry name" value="P-loop containing nucleotide triphosphate hydrolases"/>
    <property type="match status" value="1"/>
</dbReference>
<dbReference type="STRING" id="331678.Cphamn1_1130"/>
<dbReference type="InterPro" id="IPR003593">
    <property type="entry name" value="AAA+_ATPase"/>
</dbReference>
<keyword evidence="4" id="KW-0067">ATP-binding</keyword>
<dbReference type="SUPFAM" id="SSF52540">
    <property type="entry name" value="P-loop containing nucleoside triphosphate hydrolases"/>
    <property type="match status" value="1"/>
</dbReference>
<evidence type="ECO:0000313" key="6">
    <source>
        <dbReference type="EMBL" id="ACE04068.1"/>
    </source>
</evidence>
<dbReference type="PANTHER" id="PTHR43553:SF24">
    <property type="entry name" value="ENERGY-COUPLING FACTOR TRANSPORTER ATP-BINDING PROTEIN ECFA1"/>
    <property type="match status" value="1"/>
</dbReference>
<dbReference type="HOGENOM" id="CLU_000604_1_22_10"/>
<dbReference type="GO" id="GO:0005524">
    <property type="term" value="F:ATP binding"/>
    <property type="evidence" value="ECO:0007669"/>
    <property type="project" value="UniProtKB-KW"/>
</dbReference>
<evidence type="ECO:0000256" key="3">
    <source>
        <dbReference type="ARBA" id="ARBA00022741"/>
    </source>
</evidence>
<dbReference type="EMBL" id="CP001101">
    <property type="protein sequence ID" value="ACE04068.1"/>
    <property type="molecule type" value="Genomic_DNA"/>
</dbReference>
<dbReference type="InterPro" id="IPR027417">
    <property type="entry name" value="P-loop_NTPase"/>
</dbReference>
<dbReference type="GO" id="GO:0043190">
    <property type="term" value="C:ATP-binding cassette (ABC) transporter complex"/>
    <property type="evidence" value="ECO:0007669"/>
    <property type="project" value="TreeGrafter"/>
</dbReference>
<dbReference type="GO" id="GO:0016887">
    <property type="term" value="F:ATP hydrolysis activity"/>
    <property type="evidence" value="ECO:0007669"/>
    <property type="project" value="InterPro"/>
</dbReference>
<dbReference type="KEGG" id="cpb:Cphamn1_1130"/>
<dbReference type="InterPro" id="IPR050095">
    <property type="entry name" value="ECF_ABC_transporter_ATP-bd"/>
</dbReference>
<dbReference type="PROSITE" id="PS50893">
    <property type="entry name" value="ABC_TRANSPORTER_2"/>
    <property type="match status" value="1"/>
</dbReference>
<keyword evidence="2" id="KW-0813">Transport</keyword>